<feature type="compositionally biased region" description="Basic and acidic residues" evidence="1">
    <location>
        <begin position="49"/>
        <end position="59"/>
    </location>
</feature>
<feature type="compositionally biased region" description="Basic and acidic residues" evidence="1">
    <location>
        <begin position="73"/>
        <end position="85"/>
    </location>
</feature>
<keyword evidence="3" id="KW-1185">Reference proteome</keyword>
<organism evidence="2 3">
    <name type="scientific">Magallana gigas</name>
    <name type="common">Pacific oyster</name>
    <name type="synonym">Crassostrea gigas</name>
    <dbReference type="NCBI Taxonomy" id="29159"/>
    <lineage>
        <taxon>Eukaryota</taxon>
        <taxon>Metazoa</taxon>
        <taxon>Spiralia</taxon>
        <taxon>Lophotrochozoa</taxon>
        <taxon>Mollusca</taxon>
        <taxon>Bivalvia</taxon>
        <taxon>Autobranchia</taxon>
        <taxon>Pteriomorphia</taxon>
        <taxon>Ostreida</taxon>
        <taxon>Ostreoidea</taxon>
        <taxon>Ostreidae</taxon>
        <taxon>Magallana</taxon>
    </lineage>
</organism>
<evidence type="ECO:0000313" key="2">
    <source>
        <dbReference type="EnsemblMetazoa" id="G33703.1:cds"/>
    </source>
</evidence>
<name>A0A8W8MLF5_MAGGI</name>
<evidence type="ECO:0000256" key="1">
    <source>
        <dbReference type="SAM" id="MobiDB-lite"/>
    </source>
</evidence>
<feature type="compositionally biased region" description="Polar residues" evidence="1">
    <location>
        <begin position="97"/>
        <end position="108"/>
    </location>
</feature>
<accession>A0A8W8MLF5</accession>
<dbReference type="Proteomes" id="UP000005408">
    <property type="component" value="Unassembled WGS sequence"/>
</dbReference>
<protein>
    <submittedName>
        <fullName evidence="2">Uncharacterized protein</fullName>
    </submittedName>
</protein>
<dbReference type="EnsemblMetazoa" id="G33703.1">
    <property type="protein sequence ID" value="G33703.1:cds"/>
    <property type="gene ID" value="G33703"/>
</dbReference>
<proteinExistence type="predicted"/>
<evidence type="ECO:0000313" key="3">
    <source>
        <dbReference type="Proteomes" id="UP000005408"/>
    </source>
</evidence>
<reference evidence="2" key="1">
    <citation type="submission" date="2022-08" db="UniProtKB">
        <authorList>
            <consortium name="EnsemblMetazoa"/>
        </authorList>
    </citation>
    <scope>IDENTIFICATION</scope>
    <source>
        <strain evidence="2">05x7-T-G4-1.051#20</strain>
    </source>
</reference>
<sequence>MPAMLTEAYNMGVAALTLVAVMVLGCALRALLRHYNVQCRAPVRRRPRSKDECRLEEGSQSRISPALSGGGLKIEEVEMTTKERSGQPSDAEETDNFPPSANTRSRSS</sequence>
<feature type="region of interest" description="Disordered" evidence="1">
    <location>
        <begin position="43"/>
        <end position="108"/>
    </location>
</feature>
<dbReference type="AlphaFoldDB" id="A0A8W8MLF5"/>